<dbReference type="InterPro" id="IPR028098">
    <property type="entry name" value="Glyco_trans_4-like_N"/>
</dbReference>
<evidence type="ECO:0000313" key="3">
    <source>
        <dbReference type="EMBL" id="TGU70459.1"/>
    </source>
</evidence>
<dbReference type="EMBL" id="SRSC01000004">
    <property type="protein sequence ID" value="TGU70459.1"/>
    <property type="molecule type" value="Genomic_DNA"/>
</dbReference>
<feature type="transmembrane region" description="Helical" evidence="1">
    <location>
        <begin position="145"/>
        <end position="162"/>
    </location>
</feature>
<dbReference type="EMBL" id="SRSC01000002">
    <property type="protein sequence ID" value="TGU72879.1"/>
    <property type="molecule type" value="Genomic_DNA"/>
</dbReference>
<proteinExistence type="predicted"/>
<keyword evidence="5" id="KW-1185">Reference proteome</keyword>
<dbReference type="RefSeq" id="WP_135870347.1">
    <property type="nucleotide sequence ID" value="NZ_SRSC01000002.1"/>
</dbReference>
<evidence type="ECO:0000256" key="1">
    <source>
        <dbReference type="SAM" id="Phobius"/>
    </source>
</evidence>
<dbReference type="Gene3D" id="3.40.50.2000">
    <property type="entry name" value="Glycogen Phosphorylase B"/>
    <property type="match status" value="2"/>
</dbReference>
<keyword evidence="1" id="KW-1133">Transmembrane helix</keyword>
<dbReference type="Pfam" id="PF13439">
    <property type="entry name" value="Glyco_transf_4"/>
    <property type="match status" value="1"/>
</dbReference>
<comment type="caution">
    <text evidence="3">The sequence shown here is derived from an EMBL/GenBank/DDBJ whole genome shotgun (WGS) entry which is preliminary data.</text>
</comment>
<evidence type="ECO:0000313" key="5">
    <source>
        <dbReference type="Proteomes" id="UP000306416"/>
    </source>
</evidence>
<organism evidence="3 5">
    <name type="scientific">Geomonas terrae</name>
    <dbReference type="NCBI Taxonomy" id="2562681"/>
    <lineage>
        <taxon>Bacteria</taxon>
        <taxon>Pseudomonadati</taxon>
        <taxon>Thermodesulfobacteriota</taxon>
        <taxon>Desulfuromonadia</taxon>
        <taxon>Geobacterales</taxon>
        <taxon>Geobacteraceae</taxon>
        <taxon>Geomonas</taxon>
    </lineage>
</organism>
<name>A0A4S1CAW5_9BACT</name>
<gene>
    <name evidence="4" type="ORF">E4633_11370</name>
    <name evidence="3" type="ORF">E4633_15760</name>
</gene>
<keyword evidence="1" id="KW-0812">Transmembrane</keyword>
<dbReference type="SUPFAM" id="SSF53756">
    <property type="entry name" value="UDP-Glycosyltransferase/glycogen phosphorylase"/>
    <property type="match status" value="1"/>
</dbReference>
<dbReference type="GO" id="GO:0016757">
    <property type="term" value="F:glycosyltransferase activity"/>
    <property type="evidence" value="ECO:0007669"/>
    <property type="project" value="UniProtKB-ARBA"/>
</dbReference>
<reference evidence="3 5" key="1">
    <citation type="submission" date="2019-04" db="EMBL/GenBank/DDBJ databases">
        <title>Geobacter oryzae sp. nov., ferric-reducing bacteria isolated from paddy soil.</title>
        <authorList>
            <person name="Xu Z."/>
            <person name="Masuda Y."/>
            <person name="Itoh H."/>
            <person name="Senoo K."/>
        </authorList>
    </citation>
    <scope>NUCLEOTIDE SEQUENCE [LARGE SCALE GENOMIC DNA]</scope>
    <source>
        <strain evidence="3 5">Red111</strain>
    </source>
</reference>
<evidence type="ECO:0000259" key="2">
    <source>
        <dbReference type="Pfam" id="PF13439"/>
    </source>
</evidence>
<keyword evidence="1" id="KW-0472">Membrane</keyword>
<sequence>MSGIGGALKADSESSPKNVLMVCYYYPPLKDVGCKRSVALSVYWKKYGWNPVVLSVRNPDRTYCSVGGGDVPAGIDVVYAYSLFNMYKVLGKLNGGICRLLSLTGITLKRNYLYDFFAFPDIFIGWVPLAILSGWFIIRRKKVDLIYVSCSPFSSGLVGVILKKLTGLPLVIDYRDPFGLDISRYQKTAFVTSKFRKPCNKWYTHQLLKACDVFAVTTKETEQLFVEQFPVVKKKIKTFYNGFDDNILSELVIDNKYKKFTVVYTGNFYFELECDFLFEGLSILKKKSVICHNNFEMSFYGTGSGLQKYIKKYGLEDVVILHDSIPYAEALHVIKRSHLQLLRIVQPMLSTKLFEGIALNVPFLAVIPPGEAERLIRTYNKSSYIVTDASARTVAERLEAAMADASLGATKGYADPETLALFSRERISLEFKTLICRILRQGYRV</sequence>
<feature type="domain" description="Glycosyltransferase subfamily 4-like N-terminal" evidence="2">
    <location>
        <begin position="121"/>
        <end position="245"/>
    </location>
</feature>
<feature type="transmembrane region" description="Helical" evidence="1">
    <location>
        <begin position="117"/>
        <end position="138"/>
    </location>
</feature>
<evidence type="ECO:0000313" key="4">
    <source>
        <dbReference type="EMBL" id="TGU72879.1"/>
    </source>
</evidence>
<dbReference type="Proteomes" id="UP000306416">
    <property type="component" value="Unassembled WGS sequence"/>
</dbReference>
<protein>
    <recommendedName>
        <fullName evidence="2">Glycosyltransferase subfamily 4-like N-terminal domain-containing protein</fullName>
    </recommendedName>
</protein>
<dbReference type="AlphaFoldDB" id="A0A4S1CAW5"/>
<accession>A0A4S1CAW5</accession>